<dbReference type="InterPro" id="IPR001345">
    <property type="entry name" value="PG/BPGM_mutase_AS"/>
</dbReference>
<proteinExistence type="predicted"/>
<feature type="active site" description="Tele-phosphohistidine intermediate" evidence="3">
    <location>
        <position position="14"/>
    </location>
</feature>
<accession>A0A3N9UR89</accession>
<dbReference type="Gene3D" id="3.40.50.1240">
    <property type="entry name" value="Phosphoglycerate mutase-like"/>
    <property type="match status" value="1"/>
</dbReference>
<organism evidence="5 6">
    <name type="scientific">Lysinibacillus composti</name>
    <dbReference type="NCBI Taxonomy" id="720633"/>
    <lineage>
        <taxon>Bacteria</taxon>
        <taxon>Bacillati</taxon>
        <taxon>Bacillota</taxon>
        <taxon>Bacilli</taxon>
        <taxon>Bacillales</taxon>
        <taxon>Bacillaceae</taxon>
        <taxon>Lysinibacillus</taxon>
    </lineage>
</organism>
<dbReference type="Pfam" id="PF00300">
    <property type="entry name" value="His_Phos_1"/>
    <property type="match status" value="1"/>
</dbReference>
<dbReference type="PANTHER" id="PTHR48100:SF1">
    <property type="entry name" value="HISTIDINE PHOSPHATASE FAMILY PROTEIN-RELATED"/>
    <property type="match status" value="1"/>
</dbReference>
<dbReference type="PANTHER" id="PTHR48100">
    <property type="entry name" value="BROAD-SPECIFICITY PHOSPHATASE YOR283W-RELATED"/>
    <property type="match status" value="1"/>
</dbReference>
<dbReference type="InterPro" id="IPR050275">
    <property type="entry name" value="PGM_Phosphatase"/>
</dbReference>
<evidence type="ECO:0000313" key="6">
    <source>
        <dbReference type="Proteomes" id="UP000274033"/>
    </source>
</evidence>
<dbReference type="AlphaFoldDB" id="A0A3N9UR89"/>
<name>A0A3N9UR89_9BACI</name>
<gene>
    <name evidence="5" type="ORF">EBB45_11035</name>
</gene>
<evidence type="ECO:0000256" key="4">
    <source>
        <dbReference type="PIRSR" id="PIRSR613078-2"/>
    </source>
</evidence>
<dbReference type="PROSITE" id="PS00175">
    <property type="entry name" value="PG_MUTASE"/>
    <property type="match status" value="1"/>
</dbReference>
<dbReference type="SMART" id="SM00855">
    <property type="entry name" value="PGAM"/>
    <property type="match status" value="1"/>
</dbReference>
<feature type="active site" description="Proton donor/acceptor" evidence="3">
    <location>
        <position position="86"/>
    </location>
</feature>
<protein>
    <submittedName>
        <fullName evidence="5">Histidine phosphatase family protein</fullName>
    </submittedName>
</protein>
<keyword evidence="1" id="KW-0324">Glycolysis</keyword>
<dbReference type="InterPro" id="IPR013078">
    <property type="entry name" value="His_Pase_superF_clade-1"/>
</dbReference>
<dbReference type="GO" id="GO:0005737">
    <property type="term" value="C:cytoplasm"/>
    <property type="evidence" value="ECO:0007669"/>
    <property type="project" value="TreeGrafter"/>
</dbReference>
<evidence type="ECO:0000256" key="1">
    <source>
        <dbReference type="ARBA" id="ARBA00023152"/>
    </source>
</evidence>
<feature type="binding site" evidence="4">
    <location>
        <begin position="13"/>
        <end position="20"/>
    </location>
    <ligand>
        <name>substrate</name>
    </ligand>
</feature>
<keyword evidence="2" id="KW-0413">Isomerase</keyword>
<evidence type="ECO:0000256" key="3">
    <source>
        <dbReference type="PIRSR" id="PIRSR613078-1"/>
    </source>
</evidence>
<sequence>MNGMNKIEIFLIRHGETEWNAEGRLQGWLDSNLTPTGRLHAEKLRDFLAQETFHAVYSSPSQRALQTANILTNQKMNIIQDKRLQEIRLGNWQGRLIEEILQNDSKRYLHYTESPELYDPDPESERFEQVSKRMGEFLHNCVQKHDGERIVVVTHGVAIRALLVAIRQLPIQEIWNTGEIIGTSLTKLIVENGVVMPVFIGKTPHLENSH</sequence>
<reference evidence="5 6" key="1">
    <citation type="journal article" date="2013" name="J. Microbiol.">
        <title>Lysinibacillus chungkukjangi sp. nov., isolated from Chungkukjang, Korean fermented soybean food.</title>
        <authorList>
            <person name="Kim S.J."/>
            <person name="Jang Y.H."/>
            <person name="Hamada M."/>
            <person name="Ahn J.H."/>
            <person name="Weon H.Y."/>
            <person name="Suzuki K."/>
            <person name="Whang K.S."/>
            <person name="Kwon S.W."/>
        </authorList>
    </citation>
    <scope>NUCLEOTIDE SEQUENCE [LARGE SCALE GENOMIC DNA]</scope>
    <source>
        <strain evidence="5 6">MCCC 1A12701</strain>
    </source>
</reference>
<evidence type="ECO:0000256" key="2">
    <source>
        <dbReference type="ARBA" id="ARBA00023235"/>
    </source>
</evidence>
<dbReference type="EMBL" id="RRCT01000009">
    <property type="protein sequence ID" value="RQW74416.1"/>
    <property type="molecule type" value="Genomic_DNA"/>
</dbReference>
<dbReference type="CDD" id="cd07067">
    <property type="entry name" value="HP_PGM_like"/>
    <property type="match status" value="1"/>
</dbReference>
<evidence type="ECO:0000313" key="5">
    <source>
        <dbReference type="EMBL" id="RQW74416.1"/>
    </source>
</evidence>
<dbReference type="InterPro" id="IPR029033">
    <property type="entry name" value="His_PPase_superfam"/>
</dbReference>
<dbReference type="SUPFAM" id="SSF53254">
    <property type="entry name" value="Phosphoglycerate mutase-like"/>
    <property type="match status" value="1"/>
</dbReference>
<dbReference type="GO" id="GO:0016791">
    <property type="term" value="F:phosphatase activity"/>
    <property type="evidence" value="ECO:0007669"/>
    <property type="project" value="TreeGrafter"/>
</dbReference>
<dbReference type="Proteomes" id="UP000274033">
    <property type="component" value="Unassembled WGS sequence"/>
</dbReference>
<comment type="caution">
    <text evidence="5">The sequence shown here is derived from an EMBL/GenBank/DDBJ whole genome shotgun (WGS) entry which is preliminary data.</text>
</comment>
<feature type="binding site" evidence="4">
    <location>
        <position position="63"/>
    </location>
    <ligand>
        <name>substrate</name>
    </ligand>
</feature>
<keyword evidence="6" id="KW-1185">Reference proteome</keyword>